<keyword evidence="5" id="KW-0808">Transferase</keyword>
<dbReference type="GO" id="GO:0008499">
    <property type="term" value="F:N-acetyl-beta-D-glucosaminide beta-(1,3)-galactosyltransferase activity"/>
    <property type="evidence" value="ECO:0007669"/>
    <property type="project" value="TreeGrafter"/>
</dbReference>
<organism evidence="14 15">
    <name type="scientific">Hemibagrus wyckioides</name>
    <dbReference type="NCBI Taxonomy" id="337641"/>
    <lineage>
        <taxon>Eukaryota</taxon>
        <taxon>Metazoa</taxon>
        <taxon>Chordata</taxon>
        <taxon>Craniata</taxon>
        <taxon>Vertebrata</taxon>
        <taxon>Euteleostomi</taxon>
        <taxon>Actinopterygii</taxon>
        <taxon>Neopterygii</taxon>
        <taxon>Teleostei</taxon>
        <taxon>Ostariophysi</taxon>
        <taxon>Siluriformes</taxon>
        <taxon>Bagridae</taxon>
        <taxon>Hemibagrus</taxon>
    </lineage>
</organism>
<name>A0A9D3N6W7_9TELE</name>
<evidence type="ECO:0000256" key="2">
    <source>
        <dbReference type="ARBA" id="ARBA00004922"/>
    </source>
</evidence>
<dbReference type="AlphaFoldDB" id="A0A9D3N6W7"/>
<comment type="subcellular location">
    <subcellularLocation>
        <location evidence="1 13">Golgi apparatus membrane</location>
        <topology evidence="1 13">Single-pass type II membrane protein</topology>
    </subcellularLocation>
</comment>
<accession>A0A9D3N6W7</accession>
<dbReference type="Pfam" id="PF01762">
    <property type="entry name" value="Galactosyl_T"/>
    <property type="match status" value="1"/>
</dbReference>
<keyword evidence="9 13" id="KW-0333">Golgi apparatus</keyword>
<keyword evidence="11 13" id="KW-0472">Membrane</keyword>
<keyword evidence="15" id="KW-1185">Reference proteome</keyword>
<dbReference type="PANTHER" id="PTHR11214">
    <property type="entry name" value="BETA-1,3-N-ACETYLGLUCOSAMINYLTRANSFERASE"/>
    <property type="match status" value="1"/>
</dbReference>
<keyword evidence="6 13" id="KW-0812">Transmembrane</keyword>
<dbReference type="FunFam" id="3.90.550.50:FF:000001">
    <property type="entry name" value="Hexosyltransferase"/>
    <property type="match status" value="1"/>
</dbReference>
<dbReference type="Gene3D" id="3.90.550.50">
    <property type="match status" value="1"/>
</dbReference>
<proteinExistence type="inferred from homology"/>
<protein>
    <recommendedName>
        <fullName evidence="13">Hexosyltransferase</fullName>
        <ecNumber evidence="13">2.4.1.-</ecNumber>
    </recommendedName>
</protein>
<evidence type="ECO:0000256" key="7">
    <source>
        <dbReference type="ARBA" id="ARBA00022968"/>
    </source>
</evidence>
<keyword evidence="8 13" id="KW-1133">Transmembrane helix</keyword>
<reference evidence="14 15" key="1">
    <citation type="submission" date="2021-06" db="EMBL/GenBank/DDBJ databases">
        <title>Chromosome-level genome assembly of the red-tail catfish (Hemibagrus wyckioides).</title>
        <authorList>
            <person name="Shao F."/>
        </authorList>
    </citation>
    <scope>NUCLEOTIDE SEQUENCE [LARGE SCALE GENOMIC DNA]</scope>
    <source>
        <strain evidence="14">EC202008001</strain>
        <tissue evidence="14">Blood</tissue>
    </source>
</reference>
<keyword evidence="12" id="KW-0325">Glycoprotein</keyword>
<feature type="transmembrane region" description="Helical" evidence="13">
    <location>
        <begin position="33"/>
        <end position="55"/>
    </location>
</feature>
<keyword evidence="7 13" id="KW-0735">Signal-anchor</keyword>
<dbReference type="GO" id="GO:0000139">
    <property type="term" value="C:Golgi membrane"/>
    <property type="evidence" value="ECO:0007669"/>
    <property type="project" value="UniProtKB-SubCell"/>
</dbReference>
<keyword evidence="10" id="KW-0443">Lipid metabolism</keyword>
<comment type="caution">
    <text evidence="14">The sequence shown here is derived from an EMBL/GenBank/DDBJ whole genome shotgun (WGS) entry which is preliminary data.</text>
</comment>
<dbReference type="EC" id="2.4.1.-" evidence="13"/>
<dbReference type="PANTHER" id="PTHR11214:SF115">
    <property type="entry name" value="HEXOSYLTRANSFERASE"/>
    <property type="match status" value="1"/>
</dbReference>
<evidence type="ECO:0000313" key="15">
    <source>
        <dbReference type="Proteomes" id="UP000824219"/>
    </source>
</evidence>
<evidence type="ECO:0000256" key="3">
    <source>
        <dbReference type="ARBA" id="ARBA00008661"/>
    </source>
</evidence>
<evidence type="ECO:0000256" key="12">
    <source>
        <dbReference type="ARBA" id="ARBA00023180"/>
    </source>
</evidence>
<evidence type="ECO:0000256" key="4">
    <source>
        <dbReference type="ARBA" id="ARBA00022676"/>
    </source>
</evidence>
<evidence type="ECO:0000256" key="1">
    <source>
        <dbReference type="ARBA" id="ARBA00004323"/>
    </source>
</evidence>
<evidence type="ECO:0000256" key="11">
    <source>
        <dbReference type="ARBA" id="ARBA00023136"/>
    </source>
</evidence>
<comment type="pathway">
    <text evidence="2">Protein modification; protein glycosylation.</text>
</comment>
<evidence type="ECO:0000256" key="6">
    <source>
        <dbReference type="ARBA" id="ARBA00022692"/>
    </source>
</evidence>
<comment type="similarity">
    <text evidence="3 13">Belongs to the glycosyltransferase 31 family.</text>
</comment>
<evidence type="ECO:0000256" key="13">
    <source>
        <dbReference type="RuleBase" id="RU363063"/>
    </source>
</evidence>
<sequence length="356" mass="41165">MMSRQKLPFYEEISHLYLILINQKWWCFKLRPVSNFQCAFTVVMATITLFLYVIYGTPKCDMQEFKKGKHLDPEAYEVAYPYQYNFLLDQPEKCQHKPFLVIIVPVAPNDIMERQSIRTTWGNEKLVRENHVVILFLMGLPSGENAEIQQVRINQENVRHGDLLQSDFIDSGKNITIKTMVMLEWLRDRCPQAYYAAKVDTDILFNVRSVISMLLSPLTPQKNYITGQVQSSDSTIRNPSSRFYIPAEVYPKSVIPPYPLGKCYIMSMDMPAKILKASMEIKPIIKDDVYIGLCLERLRIAPVNPPNPSQFVFTPPRLYDRCYYSELIAVIIYTPAQLVNLWTDIHKPGAACSPFN</sequence>
<dbReference type="EMBL" id="JAHKSW010000027">
    <property type="protein sequence ID" value="KAG7315482.1"/>
    <property type="molecule type" value="Genomic_DNA"/>
</dbReference>
<dbReference type="Proteomes" id="UP000824219">
    <property type="component" value="Linkage Group LG27"/>
</dbReference>
<evidence type="ECO:0000256" key="5">
    <source>
        <dbReference type="ARBA" id="ARBA00022679"/>
    </source>
</evidence>
<dbReference type="OrthoDB" id="5512589at2759"/>
<evidence type="ECO:0000256" key="10">
    <source>
        <dbReference type="ARBA" id="ARBA00023098"/>
    </source>
</evidence>
<keyword evidence="4 13" id="KW-0328">Glycosyltransferase</keyword>
<evidence type="ECO:0000256" key="8">
    <source>
        <dbReference type="ARBA" id="ARBA00022989"/>
    </source>
</evidence>
<dbReference type="GO" id="GO:0006493">
    <property type="term" value="P:protein O-linked glycosylation"/>
    <property type="evidence" value="ECO:0007669"/>
    <property type="project" value="TreeGrafter"/>
</dbReference>
<evidence type="ECO:0000256" key="9">
    <source>
        <dbReference type="ARBA" id="ARBA00023034"/>
    </source>
</evidence>
<evidence type="ECO:0000313" key="14">
    <source>
        <dbReference type="EMBL" id="KAG7315482.1"/>
    </source>
</evidence>
<gene>
    <name evidence="14" type="ORF">KOW79_021570</name>
</gene>
<dbReference type="InterPro" id="IPR002659">
    <property type="entry name" value="Glyco_trans_31"/>
</dbReference>
<dbReference type="GO" id="GO:0006629">
    <property type="term" value="P:lipid metabolic process"/>
    <property type="evidence" value="ECO:0007669"/>
    <property type="project" value="UniProtKB-KW"/>
</dbReference>